<evidence type="ECO:0000256" key="11">
    <source>
        <dbReference type="ARBA" id="ARBA00023002"/>
    </source>
</evidence>
<dbReference type="InterPro" id="IPR001709">
    <property type="entry name" value="Flavoprot_Pyr_Nucl_cyt_Rdtase"/>
</dbReference>
<dbReference type="PROSITE" id="PS50902">
    <property type="entry name" value="FLAVODOXIN_LIKE"/>
    <property type="match status" value="1"/>
</dbReference>
<keyword evidence="7" id="KW-0949">S-adenosyl-L-methionine</keyword>
<dbReference type="CDD" id="cd01335">
    <property type="entry name" value="Radical_SAM"/>
    <property type="match status" value="1"/>
</dbReference>
<dbReference type="InterPro" id="IPR027596">
    <property type="entry name" value="AmmeMemoSam_rS"/>
</dbReference>
<dbReference type="InterPro" id="IPR008254">
    <property type="entry name" value="Flavodoxin/NO_synth"/>
</dbReference>
<dbReference type="InterPro" id="IPR003097">
    <property type="entry name" value="CysJ-like_FAD-binding"/>
</dbReference>
<evidence type="ECO:0000256" key="9">
    <source>
        <dbReference type="ARBA" id="ARBA00022827"/>
    </source>
</evidence>
<evidence type="ECO:0000256" key="2">
    <source>
        <dbReference type="ARBA" id="ARBA00001974"/>
    </source>
</evidence>
<dbReference type="Gene3D" id="3.40.50.360">
    <property type="match status" value="1"/>
</dbReference>
<evidence type="ECO:0000256" key="7">
    <source>
        <dbReference type="ARBA" id="ARBA00022691"/>
    </source>
</evidence>
<dbReference type="InterPro" id="IPR013785">
    <property type="entry name" value="Aldolase_TIM"/>
</dbReference>
<dbReference type="Gene3D" id="3.40.50.80">
    <property type="entry name" value="Nucleotide-binding domain of ferredoxin-NADP reductase (FNR) module"/>
    <property type="match status" value="1"/>
</dbReference>
<dbReference type="PROSITE" id="PS00201">
    <property type="entry name" value="FLAVODOXIN"/>
    <property type="match status" value="1"/>
</dbReference>
<evidence type="ECO:0000256" key="5">
    <source>
        <dbReference type="ARBA" id="ARBA00022630"/>
    </source>
</evidence>
<evidence type="ECO:0000256" key="13">
    <source>
        <dbReference type="ARBA" id="ARBA00023014"/>
    </source>
</evidence>
<keyword evidence="9" id="KW-0274">FAD</keyword>
<dbReference type="Gene3D" id="1.20.990.10">
    <property type="entry name" value="NADPH-cytochrome p450 Reductase, Chain A, domain 3"/>
    <property type="match status" value="1"/>
</dbReference>
<dbReference type="PANTHER" id="PTHR19384:SF17">
    <property type="entry name" value="NADPH--CYTOCHROME P450 REDUCTASE"/>
    <property type="match status" value="1"/>
</dbReference>
<name>A0ABQ8XLX1_9EUKA</name>
<dbReference type="InterPro" id="IPR017927">
    <property type="entry name" value="FAD-bd_FR_type"/>
</dbReference>
<evidence type="ECO:0000313" key="19">
    <source>
        <dbReference type="EMBL" id="KAJ6233601.1"/>
    </source>
</evidence>
<evidence type="ECO:0000256" key="4">
    <source>
        <dbReference type="ARBA" id="ARBA00010115"/>
    </source>
</evidence>
<keyword evidence="10" id="KW-0521">NADP</keyword>
<evidence type="ECO:0000256" key="10">
    <source>
        <dbReference type="ARBA" id="ARBA00022857"/>
    </source>
</evidence>
<dbReference type="InterPro" id="IPR001094">
    <property type="entry name" value="Flavdoxin-like"/>
</dbReference>
<evidence type="ECO:0000256" key="1">
    <source>
        <dbReference type="ARBA" id="ARBA00001917"/>
    </source>
</evidence>
<comment type="similarity">
    <text evidence="4">Belongs to the TYW1 family.</text>
</comment>
<dbReference type="InterPro" id="IPR007197">
    <property type="entry name" value="rSAM"/>
</dbReference>
<reference evidence="19" key="1">
    <citation type="submission" date="2022-08" db="EMBL/GenBank/DDBJ databases">
        <title>Novel sulfate-reducing endosymbionts in the free-living metamonad Anaeramoeba.</title>
        <authorList>
            <person name="Jerlstrom-Hultqvist J."/>
            <person name="Cepicka I."/>
            <person name="Gallot-Lavallee L."/>
            <person name="Salas-Leiva D."/>
            <person name="Curtis B.A."/>
            <person name="Zahonova K."/>
            <person name="Pipaliya S."/>
            <person name="Dacks J."/>
            <person name="Roger A.J."/>
        </authorList>
    </citation>
    <scope>NUCLEOTIDE SEQUENCE</scope>
    <source>
        <strain evidence="19">Schooner1</strain>
    </source>
</reference>
<evidence type="ECO:0000256" key="15">
    <source>
        <dbReference type="SAM" id="MobiDB-lite"/>
    </source>
</evidence>
<dbReference type="SFLD" id="SFLDG01101">
    <property type="entry name" value="Uncharacterised_Radical_SAM_Su"/>
    <property type="match status" value="1"/>
</dbReference>
<dbReference type="Gene3D" id="3.20.20.70">
    <property type="entry name" value="Aldolase class I"/>
    <property type="match status" value="1"/>
</dbReference>
<dbReference type="InterPro" id="IPR023173">
    <property type="entry name" value="NADPH_Cyt_P450_Rdtase_alpha"/>
</dbReference>
<dbReference type="PRINTS" id="PR00371">
    <property type="entry name" value="FPNCR"/>
</dbReference>
<feature type="region of interest" description="Disordered" evidence="15">
    <location>
        <begin position="575"/>
        <end position="600"/>
    </location>
</feature>
<organism evidence="19 20">
    <name type="scientific">Anaeramoeba flamelloides</name>
    <dbReference type="NCBI Taxonomy" id="1746091"/>
    <lineage>
        <taxon>Eukaryota</taxon>
        <taxon>Metamonada</taxon>
        <taxon>Anaeramoebidae</taxon>
        <taxon>Anaeramoeba</taxon>
    </lineage>
</organism>
<feature type="domain" description="FAD-binding FR-type" evidence="17">
    <location>
        <begin position="636"/>
        <end position="853"/>
    </location>
</feature>
<keyword evidence="6" id="KW-0288">FMN</keyword>
<evidence type="ECO:0000256" key="14">
    <source>
        <dbReference type="ARBA" id="ARBA00025368"/>
    </source>
</evidence>
<dbReference type="InterPro" id="IPR001226">
    <property type="entry name" value="Flavodoxin_CS"/>
</dbReference>
<keyword evidence="12" id="KW-0408">Iron</keyword>
<dbReference type="InterPro" id="IPR029039">
    <property type="entry name" value="Flavoprotein-like_sf"/>
</dbReference>
<dbReference type="SUPFAM" id="SSF63380">
    <property type="entry name" value="Riboflavin synthase domain-like"/>
    <property type="match status" value="1"/>
</dbReference>
<gene>
    <name evidence="19" type="ORF">M0813_29909</name>
</gene>
<dbReference type="PROSITE" id="PS51918">
    <property type="entry name" value="RADICAL_SAM"/>
    <property type="match status" value="1"/>
</dbReference>
<evidence type="ECO:0000256" key="12">
    <source>
        <dbReference type="ARBA" id="ARBA00023004"/>
    </source>
</evidence>
<keyword evidence="5" id="KW-0285">Flavoprotein</keyword>
<sequence>MSECTLYRKLDNKQVRCVCCSIKCVINNGETGECGVRKNRNGKLYLEVYNRPNALHVDPIEKKPLMHFYPASKALSLGTVGCNFRCSFCQNWHLSQASRTEDIENLTLKYNITPKEMVKMAIKKGCKVIAYTYNEPTIFAEYAIDIAKLAHEKNIKNVYVSNGYQSVETIEALAPYLDGINVDLKAFTSRFYHELSGVRLSPVLSNIKRWHDLGVWIEVTTLIIPGENDSDEELTNIAKFLYNINPDIPWHISAYKDAYKMKGKGRTQLSTIIRAYKIGKKIGLHHIYSGNVRNSETERTYCPNCKKILIERSRFKVTIKGMKHGCCKKCNTPIIGIWSDKSQNRLVKKKITNPQEIHSILYPKELKEDNEYTYTNYFKGSTVEKEKQILILYGTQTGTTEQVANQLYQLLIHSERTKNSFDFRIIDLEDYNPRNLPKERNIILLSSTHGEGEPPDNCVRLFNYLEKINISTNANLLEKLKFAIFGLGNSTYCDRYQKISKYFDNKFELLGGQRLIKRGEGDEFQNNIEKSFKKWFNLLVSSLCDTIGIKEQKIKIHESKLKVIYIESKRNISENGKMKDNDKEKEREKEKEKEKGMEMEMEMEIEKEKGIEKEKEKGMDIENLSLNRDNKIYNSINPFQSKLLIKKELIKSSNERSCLHLEFDITGSNFHYNCGDHVAILPKNPIEIVDKIANRLDLNVERVFKVVPSSRFKKIKTIGECLECDCDLTGAVKISILKRLLKYAHKNNEKNEIKKLIQNTEFYNEWMINNKRGFVDVLGYFQSIELSFEQFLEIVPRLAPRYYSISSSPKNDQNKINITVRVVEHGLCTNYLKNLKTNDFVNLYIQKSSFKIDHNNPSILIATGTGLAPFRGMIQERLYLKTNENQKNFPKSLLFFGCRNKEIDFIYKDEIEEAVNLDVISNSFFAFSRDQQEKIYVQQKLLEQDKLIKKLLKNNNTKILVCGIANMAIQVKNIFIKIIGEKKFLKLQKNGLYLEETW</sequence>
<keyword evidence="11" id="KW-0560">Oxidoreductase</keyword>
<feature type="domain" description="Flavodoxin-like" evidence="16">
    <location>
        <begin position="389"/>
        <end position="540"/>
    </location>
</feature>
<proteinExistence type="inferred from homology"/>
<protein>
    <submittedName>
        <fullName evidence="19">Flavodoxin family protein</fullName>
    </submittedName>
</protein>
<dbReference type="SFLD" id="SFLDS00029">
    <property type="entry name" value="Radical_SAM"/>
    <property type="match status" value="1"/>
</dbReference>
<dbReference type="InterPro" id="IPR006638">
    <property type="entry name" value="Elp3/MiaA/NifB-like_rSAM"/>
</dbReference>
<dbReference type="PRINTS" id="PR00369">
    <property type="entry name" value="FLAVODOXIN"/>
</dbReference>
<dbReference type="NCBIfam" id="TIGR04337">
    <property type="entry name" value="AmmeMemoSam_rS"/>
    <property type="match status" value="1"/>
</dbReference>
<dbReference type="Gene3D" id="2.40.30.10">
    <property type="entry name" value="Translation factors"/>
    <property type="match status" value="1"/>
</dbReference>
<keyword evidence="20" id="KW-1185">Reference proteome</keyword>
<evidence type="ECO:0000259" key="18">
    <source>
        <dbReference type="PROSITE" id="PS51918"/>
    </source>
</evidence>
<dbReference type="InterPro" id="IPR058240">
    <property type="entry name" value="rSAM_sf"/>
</dbReference>
<keyword evidence="8" id="KW-0479">Metal-binding</keyword>
<dbReference type="Pfam" id="PF04055">
    <property type="entry name" value="Radical_SAM"/>
    <property type="match status" value="1"/>
</dbReference>
<dbReference type="Pfam" id="PF00258">
    <property type="entry name" value="Flavodoxin_1"/>
    <property type="match status" value="1"/>
</dbReference>
<evidence type="ECO:0000256" key="6">
    <source>
        <dbReference type="ARBA" id="ARBA00022643"/>
    </source>
</evidence>
<dbReference type="InterPro" id="IPR017938">
    <property type="entry name" value="Riboflavin_synthase-like_b-brl"/>
</dbReference>
<dbReference type="SUPFAM" id="SSF52343">
    <property type="entry name" value="Ferredoxin reductase-like, C-terminal NADP-linked domain"/>
    <property type="match status" value="1"/>
</dbReference>
<dbReference type="Proteomes" id="UP001150062">
    <property type="component" value="Unassembled WGS sequence"/>
</dbReference>
<evidence type="ECO:0000313" key="20">
    <source>
        <dbReference type="Proteomes" id="UP001150062"/>
    </source>
</evidence>
<dbReference type="InterPro" id="IPR039261">
    <property type="entry name" value="FNR_nucleotide-bd"/>
</dbReference>
<evidence type="ECO:0000259" key="16">
    <source>
        <dbReference type="PROSITE" id="PS50902"/>
    </source>
</evidence>
<dbReference type="EMBL" id="JAOAOG010000276">
    <property type="protein sequence ID" value="KAJ6233601.1"/>
    <property type="molecule type" value="Genomic_DNA"/>
</dbReference>
<dbReference type="SUPFAM" id="SSF52218">
    <property type="entry name" value="Flavoproteins"/>
    <property type="match status" value="1"/>
</dbReference>
<accession>A0ABQ8XLX1</accession>
<dbReference type="Pfam" id="PF00175">
    <property type="entry name" value="NAD_binding_1"/>
    <property type="match status" value="1"/>
</dbReference>
<comment type="cofactor">
    <cofactor evidence="2">
        <name>FAD</name>
        <dbReference type="ChEBI" id="CHEBI:57692"/>
    </cofactor>
</comment>
<feature type="domain" description="Radical SAM core" evidence="18">
    <location>
        <begin position="67"/>
        <end position="285"/>
    </location>
</feature>
<dbReference type="SMART" id="SM00729">
    <property type="entry name" value="Elp3"/>
    <property type="match status" value="1"/>
</dbReference>
<comment type="cofactor">
    <cofactor evidence="1">
        <name>FMN</name>
        <dbReference type="ChEBI" id="CHEBI:58210"/>
    </cofactor>
</comment>
<comment type="function">
    <text evidence="14">Probable component of the wybutosine biosynthesis pathway. Wybutosine is a hyper modified guanosine with a tricyclic base found at the 3'-position adjacent to the anticodon of eukaryotic phenylalanine tRNA. Catalyzes the condensation of N-methylguanine with 2 carbon atoms from pyruvate to form the tricyclic 4-demethylwyosine, an intermediate in wybutosine biosynthesis.</text>
</comment>
<dbReference type="Pfam" id="PF00667">
    <property type="entry name" value="FAD_binding_1"/>
    <property type="match status" value="1"/>
</dbReference>
<keyword evidence="13" id="KW-0411">Iron-sulfur</keyword>
<dbReference type="PANTHER" id="PTHR19384">
    <property type="entry name" value="NITRIC OXIDE SYNTHASE-RELATED"/>
    <property type="match status" value="1"/>
</dbReference>
<dbReference type="SUPFAM" id="SSF102114">
    <property type="entry name" value="Radical SAM enzymes"/>
    <property type="match status" value="1"/>
</dbReference>
<comment type="caution">
    <text evidence="19">The sequence shown here is derived from an EMBL/GenBank/DDBJ whole genome shotgun (WGS) entry which is preliminary data.</text>
</comment>
<evidence type="ECO:0000259" key="17">
    <source>
        <dbReference type="PROSITE" id="PS51384"/>
    </source>
</evidence>
<comment type="pathway">
    <text evidence="3">tRNA modification; wybutosine-tRNA(Phe) biosynthesis.</text>
</comment>
<dbReference type="InterPro" id="IPR001433">
    <property type="entry name" value="OxRdtase_FAD/NAD-bd"/>
</dbReference>
<evidence type="ECO:0000256" key="3">
    <source>
        <dbReference type="ARBA" id="ARBA00004797"/>
    </source>
</evidence>
<evidence type="ECO:0000256" key="8">
    <source>
        <dbReference type="ARBA" id="ARBA00022723"/>
    </source>
</evidence>
<dbReference type="PROSITE" id="PS51384">
    <property type="entry name" value="FAD_FR"/>
    <property type="match status" value="1"/>
</dbReference>